<dbReference type="Proteomes" id="UP000859822">
    <property type="component" value="Unassembled WGS sequence"/>
</dbReference>
<gene>
    <name evidence="1" type="ORF">IFC14_005125</name>
</gene>
<reference evidence="1" key="1">
    <citation type="journal article" date="2018" name="Genome Biol.">
        <title>SKESA: strategic k-mer extension for scrupulous assemblies.</title>
        <authorList>
            <person name="Souvorov A."/>
            <person name="Agarwala R."/>
            <person name="Lipman D.J."/>
        </authorList>
    </citation>
    <scope>NUCLEOTIDE SEQUENCE</scope>
    <source>
        <strain evidence="1">489-16</strain>
    </source>
</reference>
<dbReference type="EMBL" id="DABUHV010000077">
    <property type="protein sequence ID" value="HAN4356522.1"/>
    <property type="molecule type" value="Genomic_DNA"/>
</dbReference>
<protein>
    <submittedName>
        <fullName evidence="1">Uncharacterized protein</fullName>
    </submittedName>
</protein>
<organism evidence="1 2">
    <name type="scientific">Escherichia coli</name>
    <dbReference type="NCBI Taxonomy" id="562"/>
    <lineage>
        <taxon>Bacteria</taxon>
        <taxon>Pseudomonadati</taxon>
        <taxon>Pseudomonadota</taxon>
        <taxon>Gammaproteobacteria</taxon>
        <taxon>Enterobacterales</taxon>
        <taxon>Enterobacteriaceae</taxon>
        <taxon>Escherichia</taxon>
    </lineage>
</organism>
<comment type="caution">
    <text evidence="1">The sequence shown here is derived from an EMBL/GenBank/DDBJ whole genome shotgun (WGS) entry which is preliminary data.</text>
</comment>
<dbReference type="RefSeq" id="WP_021556038.1">
    <property type="nucleotide sequence ID" value="NZ_BFPE01000039.1"/>
</dbReference>
<accession>A0AAN5K7R7</accession>
<name>A0AAN5K7R7_ECOLX</name>
<proteinExistence type="predicted"/>
<reference evidence="1" key="2">
    <citation type="submission" date="2020-09" db="EMBL/GenBank/DDBJ databases">
        <authorList>
            <consortium name="NCBI Pathogen Detection Project"/>
        </authorList>
    </citation>
    <scope>NUCLEOTIDE SEQUENCE</scope>
    <source>
        <strain evidence="1">489-16</strain>
    </source>
</reference>
<evidence type="ECO:0000313" key="1">
    <source>
        <dbReference type="EMBL" id="HAN4356522.1"/>
    </source>
</evidence>
<sequence>MTSTTAGSPTCNCKNPDTCTHMVNIDADGKQYSYKQGEPIQTIYLHDSEAKGITITVTLIEKTCISENPDCPAGVIYNSYHLTQLKKGSTNDTLKYLSDKDMLMLTTFGDTGSDEGSSKLAKYAQETFPELDIITFLSDIVLDGMKNVNKTMYYLQVGECMGEPITVKEYPLAIPGSNRAILPPYLTVNTDIIVYPKFEWSIGVDITHSDKSGVESLSDDERYDILMGNSSTHPSSNSNSMSIGKYAITRGVQMDGKAQISIGHESKDYSKTMERDFTRYKEKLTLLTNAERVIDSISKIYKGKDDSVQLLSISIKYPIIKVNGHGKLLLNSKNTPYLNCGVGVSLDPLIDFTIKFDFLQAFAKYFKVDSILAKIREKAASGKGDYKDGKNSIYGEIVLALIVSGNIGLSYEYQADENNEFHSEISGEGNRGELSITLEAKVEAGMRVFIFNGLFIAKAELIAKGFFEFEKKEKKDFELILFHDGVRAKVYYKIKAKIGSDDDGDADDDGDNGYSREGGGEWILCDKLEKEKSPYRISF</sequence>
<dbReference type="AlphaFoldDB" id="A0AAN5K7R7"/>
<evidence type="ECO:0000313" key="2">
    <source>
        <dbReference type="Proteomes" id="UP000859822"/>
    </source>
</evidence>